<dbReference type="PANTHER" id="PTHR32322:SF2">
    <property type="entry name" value="EAMA DOMAIN-CONTAINING PROTEIN"/>
    <property type="match status" value="1"/>
</dbReference>
<sequence>MSAALALLASALWGTSDFLGGSVSRRLRAAQVLAVSQVLSALVLLVVLAATGRVTSPPGSWIGWSVVAGVTWAAAMGALYTALARGTMGVVAPIASCGMLVPVVVSVAGGERPGALQLLGAALAVVGVVAAAGPDLTSSARGQGRATALALLAALLFGIEIYALARGSEVTVSGSLLGMRLSSVVLVVAVALAQRRRSTPVGGRDLLPLLGLGVLDLAATAAYALASTGGLVSVVAVLASLYPAVTLLLARRFHGERLSRVQAGGVGVVLAGAVLCALG</sequence>
<dbReference type="Gene3D" id="1.10.3730.20">
    <property type="match status" value="1"/>
</dbReference>
<feature type="domain" description="EamA" evidence="7">
    <location>
        <begin position="148"/>
        <end position="275"/>
    </location>
</feature>
<dbReference type="RefSeq" id="WP_012086730.1">
    <property type="nucleotide sequence ID" value="NZ_JACHVY010000002.1"/>
</dbReference>
<feature type="transmembrane region" description="Helical" evidence="6">
    <location>
        <begin position="32"/>
        <end position="50"/>
    </location>
</feature>
<evidence type="ECO:0000256" key="6">
    <source>
        <dbReference type="SAM" id="Phobius"/>
    </source>
</evidence>
<dbReference type="AlphaFoldDB" id="A0A7W4TMU0"/>
<dbReference type="OMA" id="WSEAGPQ"/>
<evidence type="ECO:0000259" key="7">
    <source>
        <dbReference type="Pfam" id="PF00892"/>
    </source>
</evidence>
<accession>A0A7W4TMU0</accession>
<feature type="transmembrane region" description="Helical" evidence="6">
    <location>
        <begin position="90"/>
        <end position="109"/>
    </location>
</feature>
<feature type="transmembrane region" description="Helical" evidence="6">
    <location>
        <begin position="146"/>
        <end position="165"/>
    </location>
</feature>
<protein>
    <submittedName>
        <fullName evidence="8">Drug/metabolite transporter (DMT)-like permease</fullName>
    </submittedName>
</protein>
<keyword evidence="5 6" id="KW-0472">Membrane</keyword>
<comment type="subcellular location">
    <subcellularLocation>
        <location evidence="1">Membrane</location>
        <topology evidence="1">Multi-pass membrane protein</topology>
    </subcellularLocation>
</comment>
<dbReference type="InterPro" id="IPR000620">
    <property type="entry name" value="EamA_dom"/>
</dbReference>
<reference evidence="8 9" key="2">
    <citation type="submission" date="2020-08" db="EMBL/GenBank/DDBJ databases">
        <authorList>
            <person name="Partida-Martinez L."/>
            <person name="Huntemann M."/>
            <person name="Clum A."/>
            <person name="Wang J."/>
            <person name="Palaniappan K."/>
            <person name="Ritter S."/>
            <person name="Chen I.-M."/>
            <person name="Stamatis D."/>
            <person name="Reddy T."/>
            <person name="O'Malley R."/>
            <person name="Daum C."/>
            <person name="Shapiro N."/>
            <person name="Ivanova N."/>
            <person name="Kyrpides N."/>
            <person name="Woyke T."/>
        </authorList>
    </citation>
    <scope>NUCLEOTIDE SEQUENCE [LARGE SCALE GENOMIC DNA]</scope>
    <source>
        <strain evidence="8 9">AS2.23</strain>
    </source>
</reference>
<dbReference type="PANTHER" id="PTHR32322">
    <property type="entry name" value="INNER MEMBRANE TRANSPORTER"/>
    <property type="match status" value="1"/>
</dbReference>
<dbReference type="Proteomes" id="UP000533269">
    <property type="component" value="Unassembled WGS sequence"/>
</dbReference>
<dbReference type="SUPFAM" id="SSF103481">
    <property type="entry name" value="Multidrug resistance efflux transporter EmrE"/>
    <property type="match status" value="2"/>
</dbReference>
<feature type="transmembrane region" description="Helical" evidence="6">
    <location>
        <begin position="115"/>
        <end position="134"/>
    </location>
</feature>
<keyword evidence="3 6" id="KW-0812">Transmembrane</keyword>
<gene>
    <name evidence="8" type="ORF">FHR75_002668</name>
</gene>
<dbReference type="InterPro" id="IPR050638">
    <property type="entry name" value="AA-Vitamin_Transporters"/>
</dbReference>
<dbReference type="GO" id="GO:0016020">
    <property type="term" value="C:membrane"/>
    <property type="evidence" value="ECO:0007669"/>
    <property type="project" value="UniProtKB-SubCell"/>
</dbReference>
<feature type="domain" description="EamA" evidence="7">
    <location>
        <begin position="3"/>
        <end position="129"/>
    </location>
</feature>
<name>A0A7W4TMU0_KINRA</name>
<organism evidence="8 9">
    <name type="scientific">Kineococcus radiotolerans</name>
    <dbReference type="NCBI Taxonomy" id="131568"/>
    <lineage>
        <taxon>Bacteria</taxon>
        <taxon>Bacillati</taxon>
        <taxon>Actinomycetota</taxon>
        <taxon>Actinomycetes</taxon>
        <taxon>Kineosporiales</taxon>
        <taxon>Kineosporiaceae</taxon>
        <taxon>Kineococcus</taxon>
    </lineage>
</organism>
<comment type="similarity">
    <text evidence="2">Belongs to the EamA transporter family.</text>
</comment>
<dbReference type="EMBL" id="JACHVY010000002">
    <property type="protein sequence ID" value="MBB2901853.1"/>
    <property type="molecule type" value="Genomic_DNA"/>
</dbReference>
<proteinExistence type="inferred from homology"/>
<evidence type="ECO:0000256" key="5">
    <source>
        <dbReference type="ARBA" id="ARBA00023136"/>
    </source>
</evidence>
<reference evidence="8 9" key="1">
    <citation type="submission" date="2020-08" db="EMBL/GenBank/DDBJ databases">
        <title>The Agave Microbiome: Exploring the role of microbial communities in plant adaptations to desert environments.</title>
        <authorList>
            <person name="Partida-Martinez L.P."/>
        </authorList>
    </citation>
    <scope>NUCLEOTIDE SEQUENCE [LARGE SCALE GENOMIC DNA]</scope>
    <source>
        <strain evidence="8 9">AS2.23</strain>
    </source>
</reference>
<comment type="caution">
    <text evidence="8">The sequence shown here is derived from an EMBL/GenBank/DDBJ whole genome shotgun (WGS) entry which is preliminary data.</text>
</comment>
<evidence type="ECO:0000313" key="9">
    <source>
        <dbReference type="Proteomes" id="UP000533269"/>
    </source>
</evidence>
<evidence type="ECO:0000256" key="4">
    <source>
        <dbReference type="ARBA" id="ARBA00022989"/>
    </source>
</evidence>
<evidence type="ECO:0000256" key="1">
    <source>
        <dbReference type="ARBA" id="ARBA00004141"/>
    </source>
</evidence>
<feature type="transmembrane region" description="Helical" evidence="6">
    <location>
        <begin position="231"/>
        <end position="250"/>
    </location>
</feature>
<evidence type="ECO:0000256" key="2">
    <source>
        <dbReference type="ARBA" id="ARBA00007362"/>
    </source>
</evidence>
<dbReference type="Pfam" id="PF00892">
    <property type="entry name" value="EamA"/>
    <property type="match status" value="2"/>
</dbReference>
<feature type="transmembrane region" description="Helical" evidence="6">
    <location>
        <begin position="62"/>
        <end position="83"/>
    </location>
</feature>
<feature type="transmembrane region" description="Helical" evidence="6">
    <location>
        <begin position="206"/>
        <end position="225"/>
    </location>
</feature>
<feature type="transmembrane region" description="Helical" evidence="6">
    <location>
        <begin position="177"/>
        <end position="194"/>
    </location>
</feature>
<evidence type="ECO:0000313" key="8">
    <source>
        <dbReference type="EMBL" id="MBB2901853.1"/>
    </source>
</evidence>
<evidence type="ECO:0000256" key="3">
    <source>
        <dbReference type="ARBA" id="ARBA00022692"/>
    </source>
</evidence>
<dbReference type="InterPro" id="IPR037185">
    <property type="entry name" value="EmrE-like"/>
</dbReference>
<keyword evidence="4 6" id="KW-1133">Transmembrane helix</keyword>